<proteinExistence type="predicted"/>
<evidence type="ECO:0000256" key="1">
    <source>
        <dbReference type="SAM" id="MobiDB-lite"/>
    </source>
</evidence>
<comment type="caution">
    <text evidence="2">The sequence shown here is derived from an EMBL/GenBank/DDBJ whole genome shotgun (WGS) entry which is preliminary data.</text>
</comment>
<evidence type="ECO:0000313" key="2">
    <source>
        <dbReference type="EMBL" id="GAH70084.1"/>
    </source>
</evidence>
<protein>
    <submittedName>
        <fullName evidence="2">Uncharacterized protein</fullName>
    </submittedName>
</protein>
<feature type="compositionally biased region" description="Basic and acidic residues" evidence="1">
    <location>
        <begin position="30"/>
        <end position="41"/>
    </location>
</feature>
<dbReference type="AlphaFoldDB" id="X1IVG4"/>
<accession>X1IVG4</accession>
<reference evidence="2" key="1">
    <citation type="journal article" date="2014" name="Front. Microbiol.">
        <title>High frequency of phylogenetically diverse reductive dehalogenase-homologous genes in deep subseafloor sedimentary metagenomes.</title>
        <authorList>
            <person name="Kawai M."/>
            <person name="Futagami T."/>
            <person name="Toyoda A."/>
            <person name="Takaki Y."/>
            <person name="Nishi S."/>
            <person name="Hori S."/>
            <person name="Arai W."/>
            <person name="Tsubouchi T."/>
            <person name="Morono Y."/>
            <person name="Uchiyama I."/>
            <person name="Ito T."/>
            <person name="Fujiyama A."/>
            <person name="Inagaki F."/>
            <person name="Takami H."/>
        </authorList>
    </citation>
    <scope>NUCLEOTIDE SEQUENCE</scope>
    <source>
        <strain evidence="2">Expedition CK06-06</strain>
    </source>
</reference>
<organism evidence="2">
    <name type="scientific">marine sediment metagenome</name>
    <dbReference type="NCBI Taxonomy" id="412755"/>
    <lineage>
        <taxon>unclassified sequences</taxon>
        <taxon>metagenomes</taxon>
        <taxon>ecological metagenomes</taxon>
    </lineage>
</organism>
<gene>
    <name evidence="2" type="ORF">S03H2_52944</name>
</gene>
<dbReference type="EMBL" id="BARU01033672">
    <property type="protein sequence ID" value="GAH70084.1"/>
    <property type="molecule type" value="Genomic_DNA"/>
</dbReference>
<sequence length="41" mass="4334">MLGRKNREAEMRVCIVGAGDGGGMAASQIRRLDGEGKEEGQ</sequence>
<feature type="region of interest" description="Disordered" evidence="1">
    <location>
        <begin position="22"/>
        <end position="41"/>
    </location>
</feature>
<name>X1IVG4_9ZZZZ</name>